<organism evidence="3">
    <name type="scientific">Cladocopium goreaui</name>
    <dbReference type="NCBI Taxonomy" id="2562237"/>
    <lineage>
        <taxon>Eukaryota</taxon>
        <taxon>Sar</taxon>
        <taxon>Alveolata</taxon>
        <taxon>Dinophyceae</taxon>
        <taxon>Suessiales</taxon>
        <taxon>Symbiodiniaceae</taxon>
        <taxon>Cladocopium</taxon>
    </lineage>
</organism>
<feature type="compositionally biased region" description="Basic and acidic residues" evidence="2">
    <location>
        <begin position="15"/>
        <end position="27"/>
    </location>
</feature>
<dbReference type="Gene3D" id="2.20.110.10">
    <property type="entry name" value="Histone H3 K4-specific methyltransferase SET7/9 N-terminal domain"/>
    <property type="match status" value="4"/>
</dbReference>
<accession>A0A9P1CKF8</accession>
<dbReference type="AlphaFoldDB" id="A0A9P1CKF8"/>
<dbReference type="Pfam" id="PF02493">
    <property type="entry name" value="MORN"/>
    <property type="match status" value="9"/>
</dbReference>
<sequence length="443" mass="49831">MGATESHWAPFSRVADPESQRQNRPPHEFPNGSVYEGQWVGPAREGHGVQRWPDAACYTGQWVKDKAQGMGKFVHAAGDWYEGQYLDDMQHGYGVAMYMDGSKYTGNFWCDKHHGDGVEVWPDGKRFQGTYYQGIKHGEGTFRWPDGSSYIGNFEANNLSGIGTYSWADGRSYTGEWEKNTMHGKGTFSYGDGRSYTGDFFEDVKHGHGVFSWPDGRQYAGEWKNGKRHGKGRYPQSSAIKVDCSPPLPMMLFTTLLLSAFAAGYHLPEPPNCSEEELMNGYNHTLRGGWMDLSMYTTWPRDINHHQDPINFTQAAGICTEKNLANASGNESLFCISTPLPFFSQCLRVKKSIPLNVTNVTNVLSSCHDFESIGTDVLNEAKFPFESRFCHKSLHGDLTRLLLVGTRQGAERWIVDDAQFVPERDTGVLHCFLLPARDERFPA</sequence>
<dbReference type="SMART" id="SM00698">
    <property type="entry name" value="MORN"/>
    <property type="match status" value="9"/>
</dbReference>
<evidence type="ECO:0000256" key="2">
    <source>
        <dbReference type="SAM" id="MobiDB-lite"/>
    </source>
</evidence>
<protein>
    <submittedName>
        <fullName evidence="4">Phosphatidylinositol 4-phosphate 5-kinase 8 (AtPIP5K8) (1-phosphatidylinositol 4-phosphate kinase 8 ) (Diphosphoinositide kinase 8) (PtdIns(4)P-5-kinase 8)</fullName>
    </submittedName>
</protein>
<reference evidence="3" key="1">
    <citation type="submission" date="2022-10" db="EMBL/GenBank/DDBJ databases">
        <authorList>
            <person name="Chen Y."/>
            <person name="Dougan E. K."/>
            <person name="Chan C."/>
            <person name="Rhodes N."/>
            <person name="Thang M."/>
        </authorList>
    </citation>
    <scope>NUCLEOTIDE SEQUENCE</scope>
</reference>
<dbReference type="EMBL" id="CAMXCT030001802">
    <property type="protein sequence ID" value="CAL4780537.1"/>
    <property type="molecule type" value="Genomic_DNA"/>
</dbReference>
<dbReference type="InterPro" id="IPR003409">
    <property type="entry name" value="MORN"/>
</dbReference>
<gene>
    <name evidence="3" type="ORF">C1SCF055_LOCUS19995</name>
</gene>
<dbReference type="EMBL" id="CAMXCT020001802">
    <property type="protein sequence ID" value="CAL1146600.1"/>
    <property type="molecule type" value="Genomic_DNA"/>
</dbReference>
<evidence type="ECO:0000256" key="1">
    <source>
        <dbReference type="ARBA" id="ARBA00022737"/>
    </source>
</evidence>
<evidence type="ECO:0000313" key="5">
    <source>
        <dbReference type="Proteomes" id="UP001152797"/>
    </source>
</evidence>
<dbReference type="EMBL" id="CAMXCT010001802">
    <property type="protein sequence ID" value="CAI3993225.1"/>
    <property type="molecule type" value="Genomic_DNA"/>
</dbReference>
<evidence type="ECO:0000313" key="3">
    <source>
        <dbReference type="EMBL" id="CAI3993225.1"/>
    </source>
</evidence>
<comment type="caution">
    <text evidence="3">The sequence shown here is derived from an EMBL/GenBank/DDBJ whole genome shotgun (WGS) entry which is preliminary data.</text>
</comment>
<reference evidence="4 5" key="2">
    <citation type="submission" date="2024-05" db="EMBL/GenBank/DDBJ databases">
        <authorList>
            <person name="Chen Y."/>
            <person name="Shah S."/>
            <person name="Dougan E. K."/>
            <person name="Thang M."/>
            <person name="Chan C."/>
        </authorList>
    </citation>
    <scope>NUCLEOTIDE SEQUENCE [LARGE SCALE GENOMIC DNA]</scope>
</reference>
<dbReference type="SUPFAM" id="SSF82185">
    <property type="entry name" value="Histone H3 K4-specific methyltransferase SET7/9 N-terminal domain"/>
    <property type="match status" value="2"/>
</dbReference>
<keyword evidence="5" id="KW-1185">Reference proteome</keyword>
<feature type="region of interest" description="Disordered" evidence="2">
    <location>
        <begin position="1"/>
        <end position="37"/>
    </location>
</feature>
<dbReference type="Proteomes" id="UP001152797">
    <property type="component" value="Unassembled WGS sequence"/>
</dbReference>
<proteinExistence type="predicted"/>
<evidence type="ECO:0000313" key="4">
    <source>
        <dbReference type="EMBL" id="CAL4780537.1"/>
    </source>
</evidence>
<dbReference type="PANTHER" id="PTHR23084">
    <property type="entry name" value="PHOSPHATIDYLINOSITOL-4-PHOSPHATE 5-KINASE RELATED"/>
    <property type="match status" value="1"/>
</dbReference>
<dbReference type="OrthoDB" id="282259at2759"/>
<name>A0A9P1CKF8_9DINO</name>
<keyword evidence="1" id="KW-0677">Repeat</keyword>
<dbReference type="PANTHER" id="PTHR23084:SF179">
    <property type="entry name" value="OS10G0565000 PROTEIN"/>
    <property type="match status" value="1"/>
</dbReference>